<evidence type="ECO:0000256" key="1">
    <source>
        <dbReference type="SAM" id="Phobius"/>
    </source>
</evidence>
<proteinExistence type="predicted"/>
<reference evidence="2 3" key="1">
    <citation type="submission" date="2016-06" db="EMBL/GenBank/DDBJ databases">
        <authorList>
            <person name="Kjaerup R.B."/>
            <person name="Dalgaard T.S."/>
            <person name="Juul-Madsen H.R."/>
        </authorList>
    </citation>
    <scope>NUCLEOTIDE SEQUENCE [LARGE SCALE GENOMIC DNA]</scope>
    <source>
        <strain evidence="2 3">DSM 45248</strain>
    </source>
</reference>
<name>A0A1A8ZME5_9ACTN</name>
<evidence type="ECO:0000313" key="3">
    <source>
        <dbReference type="Proteomes" id="UP000198765"/>
    </source>
</evidence>
<protein>
    <submittedName>
        <fullName evidence="2">Uncharacterized protein</fullName>
    </submittedName>
</protein>
<evidence type="ECO:0000313" key="2">
    <source>
        <dbReference type="EMBL" id="SBT45041.1"/>
    </source>
</evidence>
<keyword evidence="1" id="KW-0472">Membrane</keyword>
<feature type="transmembrane region" description="Helical" evidence="1">
    <location>
        <begin position="12"/>
        <end position="33"/>
    </location>
</feature>
<keyword evidence="3" id="KW-1185">Reference proteome</keyword>
<dbReference type="RefSeq" id="WP_091194226.1">
    <property type="nucleotide sequence ID" value="NZ_LT594324.1"/>
</dbReference>
<dbReference type="Proteomes" id="UP000198765">
    <property type="component" value="Chromosome I"/>
</dbReference>
<feature type="transmembrane region" description="Helical" evidence="1">
    <location>
        <begin position="39"/>
        <end position="63"/>
    </location>
</feature>
<accession>A0A1A8ZME5</accession>
<sequence>MGIRPGRGHALLTTAAFVGAVNALLLGLGATLLSGLFSAALGVAIAIGVVVALAAFAVQVGYINRASVSLGH</sequence>
<keyword evidence="1" id="KW-1133">Transmembrane helix</keyword>
<gene>
    <name evidence="2" type="ORF">GA0070621_2229</name>
</gene>
<organism evidence="2 3">
    <name type="scientific">Micromonospora narathiwatensis</name>
    <dbReference type="NCBI Taxonomy" id="299146"/>
    <lineage>
        <taxon>Bacteria</taxon>
        <taxon>Bacillati</taxon>
        <taxon>Actinomycetota</taxon>
        <taxon>Actinomycetes</taxon>
        <taxon>Micromonosporales</taxon>
        <taxon>Micromonosporaceae</taxon>
        <taxon>Micromonospora</taxon>
    </lineage>
</organism>
<dbReference type="PATRIC" id="fig|299146.4.peg.2301"/>
<keyword evidence="1" id="KW-0812">Transmembrane</keyword>
<dbReference type="EMBL" id="LT594324">
    <property type="protein sequence ID" value="SBT45041.1"/>
    <property type="molecule type" value="Genomic_DNA"/>
</dbReference>
<dbReference type="AlphaFoldDB" id="A0A1A8ZME5"/>